<dbReference type="AlphaFoldDB" id="X6P8V2"/>
<sequence>MFCIIISKKKTSCFHFWTWFICCNRWQKVEQKFRLFFPYEYFFFENYKKMINKYCTQRGVARNVKNNKGTTDRTAKDSTIVVTQEVEIRKLDDFFSKYLIGISNSTVSHKSSSRFGCVPWNCSVQYDINNKNWKTPRIELSPTTWKNWYNRHEAQTKELEIDPKSIETICSINIFIGDSITRAWQGDAVKSLFETYFSAANAKQKGFVYALDGDRIQEVGWRLFQQNAFQKMIDILLANQLNIFLLIGTNDFGSGEPLNVVLKEIHLLLIQFYTQFTNVSMTYSYPGDIIFHFIAILPRGEYWQRQDGNGRFITWNQKENRYFEMIQTFNQFANDTVAIMNDLHSHFHNNTKLQFRFIDCNPNLLSQHSLLF</sequence>
<protein>
    <submittedName>
        <fullName evidence="1">Uncharacterized protein</fullName>
    </submittedName>
</protein>
<proteinExistence type="predicted"/>
<comment type="caution">
    <text evidence="1">The sequence shown here is derived from an EMBL/GenBank/DDBJ whole genome shotgun (WGS) entry which is preliminary data.</text>
</comment>
<evidence type="ECO:0000313" key="2">
    <source>
        <dbReference type="Proteomes" id="UP000023152"/>
    </source>
</evidence>
<dbReference type="Proteomes" id="UP000023152">
    <property type="component" value="Unassembled WGS sequence"/>
</dbReference>
<keyword evidence="2" id="KW-1185">Reference proteome</keyword>
<dbReference type="InterPro" id="IPR036514">
    <property type="entry name" value="SGNH_hydro_sf"/>
</dbReference>
<dbReference type="SUPFAM" id="SSF52266">
    <property type="entry name" value="SGNH hydrolase"/>
    <property type="match status" value="1"/>
</dbReference>
<reference evidence="1 2" key="1">
    <citation type="journal article" date="2013" name="Curr. Biol.">
        <title>The Genome of the Foraminiferan Reticulomyxa filosa.</title>
        <authorList>
            <person name="Glockner G."/>
            <person name="Hulsmann N."/>
            <person name="Schleicher M."/>
            <person name="Noegel A.A."/>
            <person name="Eichinger L."/>
            <person name="Gallinger C."/>
            <person name="Pawlowski J."/>
            <person name="Sierra R."/>
            <person name="Euteneuer U."/>
            <person name="Pillet L."/>
            <person name="Moustafa A."/>
            <person name="Platzer M."/>
            <person name="Groth M."/>
            <person name="Szafranski K."/>
            <person name="Schliwa M."/>
        </authorList>
    </citation>
    <scope>NUCLEOTIDE SEQUENCE [LARGE SCALE GENOMIC DNA]</scope>
</reference>
<dbReference type="EMBL" id="ASPP01002892">
    <property type="protein sequence ID" value="ETO34077.1"/>
    <property type="molecule type" value="Genomic_DNA"/>
</dbReference>
<evidence type="ECO:0000313" key="1">
    <source>
        <dbReference type="EMBL" id="ETO34077.1"/>
    </source>
</evidence>
<accession>X6P8V2</accession>
<feature type="non-terminal residue" evidence="1">
    <location>
        <position position="372"/>
    </location>
</feature>
<name>X6P8V2_RETFI</name>
<dbReference type="Gene3D" id="3.40.50.1110">
    <property type="entry name" value="SGNH hydrolase"/>
    <property type="match status" value="1"/>
</dbReference>
<organism evidence="1 2">
    <name type="scientific">Reticulomyxa filosa</name>
    <dbReference type="NCBI Taxonomy" id="46433"/>
    <lineage>
        <taxon>Eukaryota</taxon>
        <taxon>Sar</taxon>
        <taxon>Rhizaria</taxon>
        <taxon>Retaria</taxon>
        <taxon>Foraminifera</taxon>
        <taxon>Monothalamids</taxon>
        <taxon>Reticulomyxidae</taxon>
        <taxon>Reticulomyxa</taxon>
    </lineage>
</organism>
<gene>
    <name evidence="1" type="ORF">RFI_03006</name>
</gene>